<dbReference type="InterPro" id="IPR022893">
    <property type="entry name" value="Shikimate_DH_fam"/>
</dbReference>
<dbReference type="SUPFAM" id="SSF53223">
    <property type="entry name" value="Aminoacid dehydrogenase-like, N-terminal domain"/>
    <property type="match status" value="1"/>
</dbReference>
<dbReference type="Gene3D" id="3.40.50.10860">
    <property type="entry name" value="Leucine Dehydrogenase, chain A, domain 1"/>
    <property type="match status" value="1"/>
</dbReference>
<feature type="domain" description="Shikimate dehydrogenase substrate binding N-terminal" evidence="3">
    <location>
        <begin position="14"/>
        <end position="96"/>
    </location>
</feature>
<dbReference type="CDD" id="cd01065">
    <property type="entry name" value="NAD_bind_Shikimate_DH"/>
    <property type="match status" value="1"/>
</dbReference>
<accession>A0ABN3UD89</accession>
<dbReference type="InterPro" id="IPR036291">
    <property type="entry name" value="NAD(P)-bd_dom_sf"/>
</dbReference>
<keyword evidence="2" id="KW-0057">Aromatic amino acid biosynthesis</keyword>
<proteinExistence type="predicted"/>
<dbReference type="PANTHER" id="PTHR21089:SF1">
    <property type="entry name" value="BIFUNCTIONAL 3-DEHYDROQUINATE DEHYDRATASE_SHIKIMATE DEHYDROGENASE, CHLOROPLASTIC"/>
    <property type="match status" value="1"/>
</dbReference>
<dbReference type="Proteomes" id="UP001501326">
    <property type="component" value="Unassembled WGS sequence"/>
</dbReference>
<evidence type="ECO:0000259" key="4">
    <source>
        <dbReference type="Pfam" id="PF18317"/>
    </source>
</evidence>
<dbReference type="InterPro" id="IPR041121">
    <property type="entry name" value="SDH_C"/>
</dbReference>
<comment type="caution">
    <text evidence="5">The sequence shown here is derived from an EMBL/GenBank/DDBJ whole genome shotgun (WGS) entry which is preliminary data.</text>
</comment>
<gene>
    <name evidence="5" type="ORF">GCM10009867_00280</name>
</gene>
<reference evidence="5 6" key="1">
    <citation type="journal article" date="2019" name="Int. J. Syst. Evol. Microbiol.">
        <title>The Global Catalogue of Microorganisms (GCM) 10K type strain sequencing project: providing services to taxonomists for standard genome sequencing and annotation.</title>
        <authorList>
            <consortium name="The Broad Institute Genomics Platform"/>
            <consortium name="The Broad Institute Genome Sequencing Center for Infectious Disease"/>
            <person name="Wu L."/>
            <person name="Ma J."/>
        </authorList>
    </citation>
    <scope>NUCLEOTIDE SEQUENCE [LARGE SCALE GENOMIC DNA]</scope>
    <source>
        <strain evidence="5 6">JCM 16378</strain>
    </source>
</reference>
<comment type="pathway">
    <text evidence="1">Metabolic intermediate biosynthesis; chorismate biosynthesis; chorismate from D-erythrose 4-phosphate and phosphoenolpyruvate: step 4/7.</text>
</comment>
<dbReference type="InterPro" id="IPR013708">
    <property type="entry name" value="Shikimate_DH-bd_N"/>
</dbReference>
<protein>
    <submittedName>
        <fullName evidence="5">Shikimate dehydrogenase</fullName>
    </submittedName>
</protein>
<keyword evidence="2" id="KW-0028">Amino-acid biosynthesis</keyword>
<dbReference type="Pfam" id="PF08501">
    <property type="entry name" value="Shikimate_dh_N"/>
    <property type="match status" value="1"/>
</dbReference>
<dbReference type="InterPro" id="IPR046346">
    <property type="entry name" value="Aminoacid_DH-like_N_sf"/>
</dbReference>
<evidence type="ECO:0000256" key="2">
    <source>
        <dbReference type="ARBA" id="ARBA00023141"/>
    </source>
</evidence>
<name>A0ABN3UD89_9MICO</name>
<dbReference type="PANTHER" id="PTHR21089">
    <property type="entry name" value="SHIKIMATE DEHYDROGENASE"/>
    <property type="match status" value="1"/>
</dbReference>
<feature type="domain" description="SDH C-terminal" evidence="4">
    <location>
        <begin position="245"/>
        <end position="273"/>
    </location>
</feature>
<dbReference type="NCBIfam" id="NF001311">
    <property type="entry name" value="PRK00258.1-3"/>
    <property type="match status" value="1"/>
</dbReference>
<evidence type="ECO:0000256" key="1">
    <source>
        <dbReference type="ARBA" id="ARBA00004871"/>
    </source>
</evidence>
<dbReference type="EMBL" id="BAAARN010000001">
    <property type="protein sequence ID" value="GAA2729939.1"/>
    <property type="molecule type" value="Genomic_DNA"/>
</dbReference>
<evidence type="ECO:0000313" key="5">
    <source>
        <dbReference type="EMBL" id="GAA2729939.1"/>
    </source>
</evidence>
<dbReference type="SUPFAM" id="SSF51735">
    <property type="entry name" value="NAD(P)-binding Rossmann-fold domains"/>
    <property type="match status" value="1"/>
</dbReference>
<dbReference type="Pfam" id="PF18317">
    <property type="entry name" value="SDH_C"/>
    <property type="match status" value="1"/>
</dbReference>
<dbReference type="Gene3D" id="3.40.50.720">
    <property type="entry name" value="NAD(P)-binding Rossmann-like Domain"/>
    <property type="match status" value="1"/>
</dbReference>
<sequence>MVPGPPGPVLNAAVLGRPVSHSLSPLLHTTGYRVLGLPDWTYGAHDLGADDLAAWVRGRDETWRGLSLTMPLKEAAFAVADTVSETARLTGSVNTLVRRDDLGWDAHNTDVHGLVAALGHVDHGGAVTLLGSGATARSAAVALAQLGVTDVRVAARNLATSTEVVALLDSLGVHAVPGTLDDWAQERRRLVLSTLPPAAGGAVAATLLAAGTTFEGATLFDVVYAGWPTELARTAVSAGFDVVSGLEMLVHQAARQFELFTGSAAPIDAMLAAGREALGR</sequence>
<organism evidence="5 6">
    <name type="scientific">Pedococcus aerophilus</name>
    <dbReference type="NCBI Taxonomy" id="436356"/>
    <lineage>
        <taxon>Bacteria</taxon>
        <taxon>Bacillati</taxon>
        <taxon>Actinomycetota</taxon>
        <taxon>Actinomycetes</taxon>
        <taxon>Micrococcales</taxon>
        <taxon>Intrasporangiaceae</taxon>
        <taxon>Pedococcus</taxon>
    </lineage>
</organism>
<evidence type="ECO:0000313" key="6">
    <source>
        <dbReference type="Proteomes" id="UP001501326"/>
    </source>
</evidence>
<evidence type="ECO:0000259" key="3">
    <source>
        <dbReference type="Pfam" id="PF08501"/>
    </source>
</evidence>
<keyword evidence="6" id="KW-1185">Reference proteome</keyword>